<gene>
    <name evidence="1" type="ORF">SPSYN_00387</name>
</gene>
<organism evidence="1 2">
    <name type="scientific">Sporotomaculum syntrophicum</name>
    <dbReference type="NCBI Taxonomy" id="182264"/>
    <lineage>
        <taxon>Bacteria</taxon>
        <taxon>Bacillati</taxon>
        <taxon>Bacillota</taxon>
        <taxon>Clostridia</taxon>
        <taxon>Eubacteriales</taxon>
        <taxon>Desulfallaceae</taxon>
        <taxon>Sporotomaculum</taxon>
    </lineage>
</organism>
<evidence type="ECO:0000313" key="1">
    <source>
        <dbReference type="EMBL" id="KAF1086668.1"/>
    </source>
</evidence>
<name>A0A9D3B081_9FIRM</name>
<reference evidence="1" key="1">
    <citation type="submission" date="2016-02" db="EMBL/GenBank/DDBJ databases">
        <title>Draft Genome Sequence of Sporotomaculum syntrophicum Strain FB, a Syntrophic Benzoate Degrader.</title>
        <authorList>
            <person name="Nobu M.K."/>
            <person name="Narihiro T."/>
            <person name="Qiu Y.-L."/>
            <person name="Ohashi A."/>
            <person name="Liu W.-T."/>
            <person name="Yuji S."/>
        </authorList>
    </citation>
    <scope>NUCLEOTIDE SEQUENCE</scope>
    <source>
        <strain evidence="1">FB</strain>
    </source>
</reference>
<accession>A0A9D3B081</accession>
<dbReference type="AlphaFoldDB" id="A0A9D3B081"/>
<sequence length="81" mass="8834">MGGFFGYSESNGGCAGGQRGRYRYYSGVRPGGFIRAYLYNLVTEGKIDSGDVITHVLPLDQAKHGYKILDNKLDGCIKVVL</sequence>
<keyword evidence="2" id="KW-1185">Reference proteome</keyword>
<evidence type="ECO:0000313" key="2">
    <source>
        <dbReference type="Proteomes" id="UP000798488"/>
    </source>
</evidence>
<dbReference type="Proteomes" id="UP000798488">
    <property type="component" value="Unassembled WGS sequence"/>
</dbReference>
<proteinExistence type="predicted"/>
<dbReference type="EMBL" id="LSRS01000001">
    <property type="protein sequence ID" value="KAF1086668.1"/>
    <property type="molecule type" value="Genomic_DNA"/>
</dbReference>
<comment type="caution">
    <text evidence="1">The sequence shown here is derived from an EMBL/GenBank/DDBJ whole genome shotgun (WGS) entry which is preliminary data.</text>
</comment>
<protein>
    <submittedName>
        <fullName evidence="1">Uncharacterized protein</fullName>
    </submittedName>
</protein>